<gene>
    <name evidence="2" type="ORF">Rsub_12115</name>
</gene>
<sequence length="329" mass="33681">MRSGTLERAARSYQPGSAGSAAPRRAAPAPASGRTQAGTCARAARASAGGLAAGEPCSTSGRDGAVCCGGRSSIDAEWAGLTKPATTSGLGAWYAAQRQRHQQRQRQQQQQRQRPNPQHPGCGAVASSADAACADALLAMREVFVIIFGACGSEGIYCLRTPGPDGLPLETIVAFESRADAERYRGLVESAMDAAGPPTVCGLPPQELAAFASERGYTCRLELAGSRLAPPARSVAMTDWERALRLRQGTGFTVLEEEPQLPTTVPPPSPLLAPASAAAAAAAAAPAAEGQVLPRAPGELSREQIAAAVAALESLLNAGGGGAEHLRPE</sequence>
<accession>A0A2V0PH06</accession>
<feature type="compositionally biased region" description="Low complexity" evidence="1">
    <location>
        <begin position="15"/>
        <end position="38"/>
    </location>
</feature>
<evidence type="ECO:0000313" key="2">
    <source>
        <dbReference type="EMBL" id="GBF99148.1"/>
    </source>
</evidence>
<proteinExistence type="predicted"/>
<dbReference type="Pfam" id="PF11360">
    <property type="entry name" value="DUF3110"/>
    <property type="match status" value="1"/>
</dbReference>
<organism evidence="2 3">
    <name type="scientific">Raphidocelis subcapitata</name>
    <dbReference type="NCBI Taxonomy" id="307507"/>
    <lineage>
        <taxon>Eukaryota</taxon>
        <taxon>Viridiplantae</taxon>
        <taxon>Chlorophyta</taxon>
        <taxon>core chlorophytes</taxon>
        <taxon>Chlorophyceae</taxon>
        <taxon>CS clade</taxon>
        <taxon>Sphaeropleales</taxon>
        <taxon>Selenastraceae</taxon>
        <taxon>Raphidocelis</taxon>
    </lineage>
</organism>
<protein>
    <submittedName>
        <fullName evidence="2">Uncharacterized protein</fullName>
    </submittedName>
</protein>
<dbReference type="AlphaFoldDB" id="A0A2V0PH06"/>
<dbReference type="InParanoid" id="A0A2V0PH06"/>
<evidence type="ECO:0000313" key="3">
    <source>
        <dbReference type="Proteomes" id="UP000247498"/>
    </source>
</evidence>
<comment type="caution">
    <text evidence="2">The sequence shown here is derived from an EMBL/GenBank/DDBJ whole genome shotgun (WGS) entry which is preliminary data.</text>
</comment>
<evidence type="ECO:0000256" key="1">
    <source>
        <dbReference type="SAM" id="MobiDB-lite"/>
    </source>
</evidence>
<dbReference type="InterPro" id="IPR021503">
    <property type="entry name" value="DUF3110"/>
</dbReference>
<feature type="compositionally biased region" description="Low complexity" evidence="1">
    <location>
        <begin position="105"/>
        <end position="114"/>
    </location>
</feature>
<feature type="region of interest" description="Disordered" evidence="1">
    <location>
        <begin position="1"/>
        <end position="38"/>
    </location>
</feature>
<name>A0A2V0PH06_9CHLO</name>
<keyword evidence="3" id="KW-1185">Reference proteome</keyword>
<reference evidence="2 3" key="1">
    <citation type="journal article" date="2018" name="Sci. Rep.">
        <title>Raphidocelis subcapitata (=Pseudokirchneriella subcapitata) provides an insight into genome evolution and environmental adaptations in the Sphaeropleales.</title>
        <authorList>
            <person name="Suzuki S."/>
            <person name="Yamaguchi H."/>
            <person name="Nakajima N."/>
            <person name="Kawachi M."/>
        </authorList>
    </citation>
    <scope>NUCLEOTIDE SEQUENCE [LARGE SCALE GENOMIC DNA]</scope>
    <source>
        <strain evidence="2 3">NIES-35</strain>
    </source>
</reference>
<dbReference type="Proteomes" id="UP000247498">
    <property type="component" value="Unassembled WGS sequence"/>
</dbReference>
<feature type="region of interest" description="Disordered" evidence="1">
    <location>
        <begin position="96"/>
        <end position="123"/>
    </location>
</feature>
<dbReference type="OrthoDB" id="515121at2759"/>
<dbReference type="EMBL" id="BDRX01000147">
    <property type="protein sequence ID" value="GBF99148.1"/>
    <property type="molecule type" value="Genomic_DNA"/>
</dbReference>